<evidence type="ECO:0000313" key="8">
    <source>
        <dbReference type="Proteomes" id="UP000823872"/>
    </source>
</evidence>
<keyword evidence="1 6" id="KW-0831">Ubiquinone biosynthesis</keyword>
<comment type="subunit">
    <text evidence="6">Component of a multi-subunit COQ enzyme complex, composed of at least COQ3, COQ4, COQ5, COQ6, COQ7 and COQ9.</text>
</comment>
<sequence length="281" mass="31013">MATLLRAALRPLRPPPGHRGPAADVLLRGVRHGAGQLYPEHIPTSPLQKVLLAAGSAGMALYDPYRHDMVAVLGETTGLRALKVLRDQMKRDPEGAQILQERPRILLSTLDLDKLRSLPEGSLGQEYLRFLDVNALSCTQAKRSKAQWEPGLGTANLVEIKEEPVLCSAPPRAPWPLLLGPSHLPPHSSPCPPGEIVVKWFEAVQTGLPMCILGALFGPIRLHTQGLRVLVSELIPWAVQNGRRAPCVFNLYYERRWEQPLRALREELGITDPPMLVRALA</sequence>
<keyword evidence="8" id="KW-1185">Reference proteome</keyword>
<evidence type="ECO:0000256" key="3">
    <source>
        <dbReference type="ARBA" id="ARBA00023128"/>
    </source>
</evidence>
<reference evidence="7 8" key="1">
    <citation type="submission" date="2021-02" db="EMBL/GenBank/DDBJ databases">
        <title>Safari Cat Assemblies.</title>
        <authorList>
            <person name="Bredemeyer K.R."/>
            <person name="Murphy W.J."/>
        </authorList>
    </citation>
    <scope>NUCLEOTIDE SEQUENCE [LARGE SCALE GENOMIC DNA]</scope>
</reference>
<comment type="pathway">
    <text evidence="6">Cofactor biosynthesis; ubiquinone biosynthesis.</text>
</comment>
<keyword evidence="4 6" id="KW-0472">Membrane</keyword>
<name>A0ABI7YN99_FELCA</name>
<dbReference type="PANTHER" id="PTHR12922:SF7">
    <property type="entry name" value="UBIQUINONE BIOSYNTHESIS PROTEIN COQ4 HOMOLOG, MITOCHONDRIAL"/>
    <property type="match status" value="1"/>
</dbReference>
<keyword evidence="6" id="KW-0479">Metal-binding</keyword>
<dbReference type="GeneTree" id="ENSGT00390000003828"/>
<reference evidence="7" key="3">
    <citation type="submission" date="2025-09" db="UniProtKB">
        <authorList>
            <consortium name="Ensembl"/>
        </authorList>
    </citation>
    <scope>IDENTIFICATION</scope>
    <source>
        <strain evidence="7">breed Abyssinian</strain>
    </source>
</reference>
<keyword evidence="5 6" id="KW-0456">Lyase</keyword>
<protein>
    <recommendedName>
        <fullName evidence="6">Ubiquinone biosynthesis protein COQ4 homolog, mitochondrial</fullName>
    </recommendedName>
    <alternativeName>
        <fullName evidence="6">4-hydroxy-3-methoxy-5-polyprenylbenzoate decarboxylase</fullName>
        <ecNumber evidence="6">4.1.1.130</ecNumber>
    </alternativeName>
    <alternativeName>
        <fullName evidence="6">Coenzyme Q biosynthesis protein 4 homolog</fullName>
    </alternativeName>
</protein>
<dbReference type="Proteomes" id="UP000823872">
    <property type="component" value="Chromosome D4"/>
</dbReference>
<gene>
    <name evidence="6 7" type="primary">COQ4</name>
</gene>
<dbReference type="Pfam" id="PF05019">
    <property type="entry name" value="Coq4"/>
    <property type="match status" value="2"/>
</dbReference>
<proteinExistence type="inferred from homology"/>
<evidence type="ECO:0000256" key="6">
    <source>
        <dbReference type="HAMAP-Rule" id="MF_03111"/>
    </source>
</evidence>
<accession>A0ABI7YN99</accession>
<evidence type="ECO:0000256" key="2">
    <source>
        <dbReference type="ARBA" id="ARBA00022792"/>
    </source>
</evidence>
<comment type="cofactor">
    <cofactor evidence="6">
        <name>Zn(2+)</name>
        <dbReference type="ChEBI" id="CHEBI:29105"/>
    </cofactor>
</comment>
<keyword evidence="2 6" id="KW-0999">Mitochondrion inner membrane</keyword>
<comment type="function">
    <text evidence="6">Lyase that catalyzes the C1-decarboxylation of 4-hydroxy-3-methoxy-5-(all-trans-decaprenyl)benzoic acid into 2-methoxy-6-(all-trans-decaprenyl)phenol during ubiquinone biosynthesis.</text>
</comment>
<dbReference type="InterPro" id="IPR007715">
    <property type="entry name" value="Coq4"/>
</dbReference>
<feature type="binding site" evidence="6">
    <location>
        <position position="195"/>
    </location>
    <ligand>
        <name>Zn(2+)</name>
        <dbReference type="ChEBI" id="CHEBI:29105"/>
    </ligand>
</feature>
<evidence type="ECO:0000313" key="7">
    <source>
        <dbReference type="Ensembl" id="ENSFCTP00005036313.1"/>
    </source>
</evidence>
<dbReference type="InterPro" id="IPR027540">
    <property type="entry name" value="Coq4_euk"/>
</dbReference>
<feature type="binding site" evidence="6">
    <location>
        <position position="183"/>
    </location>
    <ligand>
        <name>Zn(2+)</name>
        <dbReference type="ChEBI" id="CHEBI:29105"/>
    </ligand>
</feature>
<dbReference type="Ensembl" id="ENSFCTT00005049905.1">
    <property type="protein sequence ID" value="ENSFCTP00005036313.1"/>
    <property type="gene ID" value="ENSFCTG00005017299.1"/>
</dbReference>
<comment type="similarity">
    <text evidence="6">Belongs to the COQ4 family.</text>
</comment>
<dbReference type="EC" id="4.1.1.130" evidence="6"/>
<keyword evidence="6" id="KW-0862">Zinc</keyword>
<keyword evidence="3 6" id="KW-0496">Mitochondrion</keyword>
<evidence type="ECO:0000256" key="1">
    <source>
        <dbReference type="ARBA" id="ARBA00022688"/>
    </source>
</evidence>
<comment type="subcellular location">
    <subcellularLocation>
        <location evidence="6">Mitochondrion inner membrane</location>
        <topology evidence="6">Peripheral membrane protein</topology>
        <orientation evidence="6">Matrix side</orientation>
    </subcellularLocation>
</comment>
<evidence type="ECO:0000256" key="5">
    <source>
        <dbReference type="ARBA" id="ARBA00023239"/>
    </source>
</evidence>
<dbReference type="HAMAP" id="MF_03111">
    <property type="entry name" value="Coq4"/>
    <property type="match status" value="1"/>
</dbReference>
<comment type="caution">
    <text evidence="6">Lacks conserved residue(s) required for the propagation of feature annotation.</text>
</comment>
<comment type="catalytic activity">
    <reaction evidence="6">
        <text>4-hydroxy-3-methoxy-5-(all-trans-decaprenyl)benzoate + H(+) = 2-methoxy-6-(all-trans-decaprenyl)phenol + CO2</text>
        <dbReference type="Rhea" id="RHEA:81275"/>
        <dbReference type="ChEBI" id="CHEBI:15378"/>
        <dbReference type="ChEBI" id="CHEBI:16526"/>
        <dbReference type="ChEBI" id="CHEBI:50774"/>
        <dbReference type="ChEBI" id="CHEBI:62796"/>
        <dbReference type="EC" id="4.1.1.130"/>
    </reaction>
</comment>
<organism evidence="7 8">
    <name type="scientific">Felis catus</name>
    <name type="common">Cat</name>
    <name type="synonym">Felis silvestris catus</name>
    <dbReference type="NCBI Taxonomy" id="9685"/>
    <lineage>
        <taxon>Eukaryota</taxon>
        <taxon>Metazoa</taxon>
        <taxon>Chordata</taxon>
        <taxon>Craniata</taxon>
        <taxon>Vertebrata</taxon>
        <taxon>Euteleostomi</taxon>
        <taxon>Mammalia</taxon>
        <taxon>Eutheria</taxon>
        <taxon>Laurasiatheria</taxon>
        <taxon>Carnivora</taxon>
        <taxon>Feliformia</taxon>
        <taxon>Felidae</taxon>
        <taxon>Felinae</taxon>
        <taxon>Felis</taxon>
    </lineage>
</organism>
<reference evidence="7" key="2">
    <citation type="submission" date="2025-08" db="UniProtKB">
        <authorList>
            <consortium name="Ensembl"/>
        </authorList>
    </citation>
    <scope>IDENTIFICATION</scope>
    <source>
        <strain evidence="7">breed Abyssinian</strain>
    </source>
</reference>
<dbReference type="PANTHER" id="PTHR12922">
    <property type="entry name" value="UBIQUINONE BIOSYNTHESIS PROTEIN"/>
    <property type="match status" value="1"/>
</dbReference>
<evidence type="ECO:0000256" key="4">
    <source>
        <dbReference type="ARBA" id="ARBA00023136"/>
    </source>
</evidence>